<dbReference type="GO" id="GO:0003677">
    <property type="term" value="F:DNA binding"/>
    <property type="evidence" value="ECO:0007669"/>
    <property type="project" value="UniProtKB-KW"/>
</dbReference>
<accession>A0A8T2VDD3</accession>
<dbReference type="Pfam" id="PF04433">
    <property type="entry name" value="SWIRM"/>
    <property type="match status" value="1"/>
</dbReference>
<keyword evidence="3" id="KW-0804">Transcription</keyword>
<keyword evidence="1" id="KW-0805">Transcription regulation</keyword>
<dbReference type="CDD" id="cd00167">
    <property type="entry name" value="SANT"/>
    <property type="match status" value="1"/>
</dbReference>
<dbReference type="InterPro" id="IPR036388">
    <property type="entry name" value="WH-like_DNA-bd_sf"/>
</dbReference>
<organism evidence="9 10">
    <name type="scientific">Ceratopteris richardii</name>
    <name type="common">Triangle waterfern</name>
    <dbReference type="NCBI Taxonomy" id="49495"/>
    <lineage>
        <taxon>Eukaryota</taxon>
        <taxon>Viridiplantae</taxon>
        <taxon>Streptophyta</taxon>
        <taxon>Embryophyta</taxon>
        <taxon>Tracheophyta</taxon>
        <taxon>Polypodiopsida</taxon>
        <taxon>Polypodiidae</taxon>
        <taxon>Polypodiales</taxon>
        <taxon>Pteridineae</taxon>
        <taxon>Pteridaceae</taxon>
        <taxon>Parkerioideae</taxon>
        <taxon>Ceratopteris</taxon>
    </lineage>
</organism>
<evidence type="ECO:0000259" key="7">
    <source>
        <dbReference type="PROSITE" id="PS50934"/>
    </source>
</evidence>
<dbReference type="PROSITE" id="PS50934">
    <property type="entry name" value="SWIRM"/>
    <property type="match status" value="1"/>
</dbReference>
<gene>
    <name evidence="9" type="ORF">KP509_03G090000</name>
</gene>
<evidence type="ECO:0000259" key="8">
    <source>
        <dbReference type="PROSITE" id="PS51293"/>
    </source>
</evidence>
<keyword evidence="10" id="KW-1185">Reference proteome</keyword>
<dbReference type="Pfam" id="PF00249">
    <property type="entry name" value="Myb_DNA-binding"/>
    <property type="match status" value="1"/>
</dbReference>
<dbReference type="AlphaFoldDB" id="A0A8T2VDD3"/>
<dbReference type="PANTHER" id="PTHR12802">
    <property type="entry name" value="SWI/SNF COMPLEX-RELATED"/>
    <property type="match status" value="1"/>
</dbReference>
<reference evidence="9" key="1">
    <citation type="submission" date="2021-08" db="EMBL/GenBank/DDBJ databases">
        <title>WGS assembly of Ceratopteris richardii.</title>
        <authorList>
            <person name="Marchant D.B."/>
            <person name="Chen G."/>
            <person name="Jenkins J."/>
            <person name="Shu S."/>
            <person name="Leebens-Mack J."/>
            <person name="Grimwood J."/>
            <person name="Schmutz J."/>
            <person name="Soltis P."/>
            <person name="Soltis D."/>
            <person name="Chen Z.-H."/>
        </authorList>
    </citation>
    <scope>NUCLEOTIDE SEQUENCE</scope>
    <source>
        <strain evidence="9">Whitten #5841</strain>
        <tissue evidence="9">Leaf</tissue>
    </source>
</reference>
<dbReference type="OrthoDB" id="118550at2759"/>
<dbReference type="PROSITE" id="PS50090">
    <property type="entry name" value="MYB_LIKE"/>
    <property type="match status" value="1"/>
</dbReference>
<evidence type="ECO:0000259" key="6">
    <source>
        <dbReference type="PROSITE" id="PS50090"/>
    </source>
</evidence>
<feature type="compositionally biased region" description="Basic and acidic residues" evidence="5">
    <location>
        <begin position="96"/>
        <end position="109"/>
    </location>
</feature>
<keyword evidence="2" id="KW-0238">DNA-binding</keyword>
<dbReference type="Gene3D" id="1.10.10.10">
    <property type="entry name" value="Winged helix-like DNA-binding domain superfamily/Winged helix DNA-binding domain"/>
    <property type="match status" value="1"/>
</dbReference>
<comment type="caution">
    <text evidence="9">The sequence shown here is derived from an EMBL/GenBank/DDBJ whole genome shotgun (WGS) entry which is preliminary data.</text>
</comment>
<keyword evidence="4" id="KW-0539">Nucleus</keyword>
<feature type="region of interest" description="Disordered" evidence="5">
    <location>
        <begin position="37"/>
        <end position="117"/>
    </location>
</feature>
<evidence type="ECO:0008006" key="11">
    <source>
        <dbReference type="Google" id="ProtNLM"/>
    </source>
</evidence>
<dbReference type="FunFam" id="1.10.10.60:FF:000014">
    <property type="entry name" value="SWI/SNF complex subunit SMARCC2 isoform C"/>
    <property type="match status" value="1"/>
</dbReference>
<dbReference type="Pfam" id="PF16495">
    <property type="entry name" value="SWIRM-assoc_1"/>
    <property type="match status" value="1"/>
</dbReference>
<sequence length="854" mass="93484">MFETLGGFLSTLCTSTTLGQIFYFMALKIKLKPRKEQQIPDPTLSQNNDNHTLSPASQQLGHQTDSAHLNSEDDGREASLKRKHPSPTSSSVSKRMCKEESSVSGESHEAPPASAGLPEVLSERCEQLSSEPLVIKQRIGSQHVSIAALLQREHQGRHDDEDSRSTRIKSPAITLENISHGQLQVISVVPSSISGARLAVSNQENAGQLETPVRASVDAAVSQQIYPFASWSRPDPQPLKSHKITVIPAHASWFKWDRIHKLERQAMPQFFFGKSKLQTPDIFIEARNAMILKYRSNPKMAMSILDVRGLGNLGEKELGQILEFLTQWGLVNYQAESISETAGFKYPCRVPIYLLEDMSGVLDLPKLPLTPLEYLYQFEVLRAPAMALKSLVMAEEPSIFATEIAVKEVNGTTSNSLPGNACIACGRSCSNHHFFCEKQADYILCPDCYTNGNLGIGMTTSDFSAFHMHPEQADSFEIGSWSDQETLMLLEALELHGDNWIEVSEFVGTKSKAQCISHFIGLSIEDRFFEDMEMPHSFTAVKTKQAVNDVHEEEEVKGIDLEAKIPSGFERSETIMNSENSEDLQDEGETYVAFEGAANPVMSLVAFLAATVGPRVAAVAAHTALLNLSEDFQAIQHTGVGKEQNMDVDTASTIESTEGSSEVEKNVETLNDEAVDNIEPSLSKESYRKATSAALASSAMKTKLLADQEEREVQRLAAIIVDNQLKKLSIKLKQLGDIDAVIDKEREQMERNRQHIQTDRTRFLNSRLNSSGPIVQMPAGTGPSVRAVGPVPSIMPTGAMMPSGGLLPQGNVMQPGGMIPSGHVMPSHLARPGLFTLAPGGLAMPESPAARPPS</sequence>
<dbReference type="PROSITE" id="PS51293">
    <property type="entry name" value="SANT"/>
    <property type="match status" value="1"/>
</dbReference>
<feature type="domain" description="Myb-like" evidence="6">
    <location>
        <begin position="479"/>
        <end position="523"/>
    </location>
</feature>
<dbReference type="EMBL" id="CM035408">
    <property type="protein sequence ID" value="KAH7442459.1"/>
    <property type="molecule type" value="Genomic_DNA"/>
</dbReference>
<name>A0A8T2VDD3_CERRI</name>
<dbReference type="GO" id="GO:0005634">
    <property type="term" value="C:nucleus"/>
    <property type="evidence" value="ECO:0007669"/>
    <property type="project" value="UniProtKB-ARBA"/>
</dbReference>
<dbReference type="InterPro" id="IPR001005">
    <property type="entry name" value="SANT/Myb"/>
</dbReference>
<proteinExistence type="predicted"/>
<evidence type="ECO:0000256" key="2">
    <source>
        <dbReference type="ARBA" id="ARBA00023125"/>
    </source>
</evidence>
<dbReference type="SMART" id="SM00717">
    <property type="entry name" value="SANT"/>
    <property type="match status" value="1"/>
</dbReference>
<dbReference type="Proteomes" id="UP000825935">
    <property type="component" value="Chromosome 3"/>
</dbReference>
<evidence type="ECO:0000256" key="4">
    <source>
        <dbReference type="ARBA" id="ARBA00023242"/>
    </source>
</evidence>
<evidence type="ECO:0000256" key="1">
    <source>
        <dbReference type="ARBA" id="ARBA00023015"/>
    </source>
</evidence>
<feature type="compositionally biased region" description="Polar residues" evidence="5">
    <location>
        <begin position="43"/>
        <end position="69"/>
    </location>
</feature>
<feature type="domain" description="SANT" evidence="8">
    <location>
        <begin position="481"/>
        <end position="527"/>
    </location>
</feature>
<dbReference type="Gene3D" id="1.10.10.60">
    <property type="entry name" value="Homeodomain-like"/>
    <property type="match status" value="1"/>
</dbReference>
<feature type="domain" description="SWIRM" evidence="7">
    <location>
        <begin position="245"/>
        <end position="342"/>
    </location>
</feature>
<feature type="compositionally biased region" description="Basic and acidic residues" evidence="5">
    <location>
        <begin position="70"/>
        <end position="80"/>
    </location>
</feature>
<dbReference type="InterPro" id="IPR017884">
    <property type="entry name" value="SANT_dom"/>
</dbReference>
<evidence type="ECO:0000256" key="5">
    <source>
        <dbReference type="SAM" id="MobiDB-lite"/>
    </source>
</evidence>
<evidence type="ECO:0000256" key="3">
    <source>
        <dbReference type="ARBA" id="ARBA00023163"/>
    </source>
</evidence>
<evidence type="ECO:0000313" key="10">
    <source>
        <dbReference type="Proteomes" id="UP000825935"/>
    </source>
</evidence>
<dbReference type="InterPro" id="IPR032451">
    <property type="entry name" value="SMARCC_C"/>
</dbReference>
<protein>
    <recommendedName>
        <fullName evidence="11">SWI/SNF complex subunit SWI3C</fullName>
    </recommendedName>
</protein>
<evidence type="ECO:0000313" key="9">
    <source>
        <dbReference type="EMBL" id="KAH7442459.1"/>
    </source>
</evidence>
<dbReference type="InterPro" id="IPR007526">
    <property type="entry name" value="SWIRM"/>
</dbReference>
<dbReference type="SUPFAM" id="SSF46689">
    <property type="entry name" value="Homeodomain-like"/>
    <property type="match status" value="2"/>
</dbReference>
<dbReference type="InterPro" id="IPR009057">
    <property type="entry name" value="Homeodomain-like_sf"/>
</dbReference>
<dbReference type="SUPFAM" id="SSF57850">
    <property type="entry name" value="RING/U-box"/>
    <property type="match status" value="1"/>
</dbReference>
<dbReference type="PANTHER" id="PTHR12802:SF41">
    <property type="entry name" value="BRAHMA ASSOCIATED PROTEIN 155 KDA"/>
    <property type="match status" value="1"/>
</dbReference>